<dbReference type="EMBL" id="JAUJDW010000101">
    <property type="protein sequence ID" value="KAK0638140.1"/>
    <property type="molecule type" value="Genomic_DNA"/>
</dbReference>
<dbReference type="AlphaFoldDB" id="A0AA39XQW9"/>
<evidence type="ECO:0000259" key="2">
    <source>
        <dbReference type="PROSITE" id="PS51762"/>
    </source>
</evidence>
<protein>
    <submittedName>
        <fullName evidence="3">Endo-1</fullName>
    </submittedName>
</protein>
<dbReference type="PANTHER" id="PTHR10963:SF24">
    <property type="entry name" value="GLYCOSIDASE C21B10.07-RELATED"/>
    <property type="match status" value="1"/>
</dbReference>
<dbReference type="CDD" id="cd02181">
    <property type="entry name" value="GH16_fungal_Lam16A_glucanase"/>
    <property type="match status" value="1"/>
</dbReference>
<dbReference type="SUPFAM" id="SSF49899">
    <property type="entry name" value="Concanavalin A-like lectins/glucanases"/>
    <property type="match status" value="1"/>
</dbReference>
<dbReference type="Proteomes" id="UP001175001">
    <property type="component" value="Unassembled WGS sequence"/>
</dbReference>
<proteinExistence type="predicted"/>
<organism evidence="3 4">
    <name type="scientific">Lasiodiplodia hormozganensis</name>
    <dbReference type="NCBI Taxonomy" id="869390"/>
    <lineage>
        <taxon>Eukaryota</taxon>
        <taxon>Fungi</taxon>
        <taxon>Dikarya</taxon>
        <taxon>Ascomycota</taxon>
        <taxon>Pezizomycotina</taxon>
        <taxon>Dothideomycetes</taxon>
        <taxon>Dothideomycetes incertae sedis</taxon>
        <taxon>Botryosphaeriales</taxon>
        <taxon>Botryosphaeriaceae</taxon>
        <taxon>Lasiodiplodia</taxon>
    </lineage>
</organism>
<gene>
    <name evidence="3" type="ORF">DIS24_g10092</name>
</gene>
<evidence type="ECO:0000313" key="4">
    <source>
        <dbReference type="Proteomes" id="UP001175001"/>
    </source>
</evidence>
<dbReference type="Gene3D" id="2.60.120.200">
    <property type="match status" value="1"/>
</dbReference>
<accession>A0AA39XQW9</accession>
<evidence type="ECO:0000256" key="1">
    <source>
        <dbReference type="SAM" id="SignalP"/>
    </source>
</evidence>
<dbReference type="GO" id="GO:0009251">
    <property type="term" value="P:glucan catabolic process"/>
    <property type="evidence" value="ECO:0007669"/>
    <property type="project" value="TreeGrafter"/>
</dbReference>
<keyword evidence="4" id="KW-1185">Reference proteome</keyword>
<keyword evidence="1" id="KW-0732">Signal</keyword>
<reference evidence="3" key="1">
    <citation type="submission" date="2023-06" db="EMBL/GenBank/DDBJ databases">
        <title>Multi-omics analyses reveal the molecular pathogenesis toolkit of Lasiodiplodia hormozganensis, a cross-kingdom pathogen.</title>
        <authorList>
            <person name="Felix C."/>
            <person name="Meneses R."/>
            <person name="Goncalves M.F.M."/>
            <person name="Tilleman L."/>
            <person name="Duarte A.S."/>
            <person name="Jorrin-Novo J.V."/>
            <person name="Van De Peer Y."/>
            <person name="Deforce D."/>
            <person name="Van Nieuwerburgh F."/>
            <person name="Esteves A.C."/>
            <person name="Alves A."/>
        </authorList>
    </citation>
    <scope>NUCLEOTIDE SEQUENCE</scope>
    <source>
        <strain evidence="3">CBS 339.90</strain>
    </source>
</reference>
<dbReference type="InterPro" id="IPR050546">
    <property type="entry name" value="Glycosyl_Hydrlase_16"/>
</dbReference>
<evidence type="ECO:0000313" key="3">
    <source>
        <dbReference type="EMBL" id="KAK0638140.1"/>
    </source>
</evidence>
<dbReference type="InterPro" id="IPR000757">
    <property type="entry name" value="Beta-glucanase-like"/>
</dbReference>
<dbReference type="InterPro" id="IPR013320">
    <property type="entry name" value="ConA-like_dom_sf"/>
</dbReference>
<name>A0AA39XQW9_9PEZI</name>
<feature type="domain" description="GH16" evidence="2">
    <location>
        <begin position="40"/>
        <end position="342"/>
    </location>
</feature>
<dbReference type="GO" id="GO:0004553">
    <property type="term" value="F:hydrolase activity, hydrolyzing O-glycosyl compounds"/>
    <property type="evidence" value="ECO:0007669"/>
    <property type="project" value="InterPro"/>
</dbReference>
<feature type="chain" id="PRO_5041439227" evidence="1">
    <location>
        <begin position="24"/>
        <end position="384"/>
    </location>
</feature>
<dbReference type="PROSITE" id="PS51762">
    <property type="entry name" value="GH16_2"/>
    <property type="match status" value="1"/>
</dbReference>
<dbReference type="PANTHER" id="PTHR10963">
    <property type="entry name" value="GLYCOSYL HYDROLASE-RELATED"/>
    <property type="match status" value="1"/>
</dbReference>
<comment type="caution">
    <text evidence="3">The sequence shown here is derived from an EMBL/GenBank/DDBJ whole genome shotgun (WGS) entry which is preliminary data.</text>
</comment>
<feature type="signal peptide" evidence="1">
    <location>
        <begin position="1"/>
        <end position="23"/>
    </location>
</feature>
<sequence length="384" mass="42186">MYSFVSVGSVSALLLILTSTVTAKPLGPPFSLGNTISVGIEIETNDVQYTRDAYWHGETFFDNFDFLTSKDYMRDPTLNRSDPTNGFVNYVDESTAINSSLLEITGNGNPRWGVDTTHKYKLGADWGRPSIRLESKDSWTHGLFMVDIAHMPGQSCGVWPAFWTLGSGAWPYNGEVDVLEGVNLNPNNQLTLHTSDNCTMVTPLGSSLSPVTDPLNKTWTHGPFTSGACSTNYSSTGCYAKTTIPNNYGDDFNANGGGIYTMQWTSDFIKIWFFPRDGIPPEAQSALNGECDSPDVSKFGPPQANFVGGRGCNVDAHFKEHRLIFDTTFCGDWAGNAWPSTCPSVAGKKPYESCAIYVGANPEKYKEAYWEVNSITVFKEKLGY</sequence>
<dbReference type="Pfam" id="PF26113">
    <property type="entry name" value="GH16_XgeA"/>
    <property type="match status" value="1"/>
</dbReference>